<dbReference type="InterPro" id="IPR036188">
    <property type="entry name" value="FAD/NAD-bd_sf"/>
</dbReference>
<evidence type="ECO:0000313" key="2">
    <source>
        <dbReference type="EMBL" id="KAK2610097.1"/>
    </source>
</evidence>
<comment type="caution">
    <text evidence="2">The sequence shown here is derived from an EMBL/GenBank/DDBJ whole genome shotgun (WGS) entry which is preliminary data.</text>
</comment>
<proteinExistence type="predicted"/>
<keyword evidence="3" id="KW-1185">Reference proteome</keyword>
<dbReference type="SUPFAM" id="SSF51905">
    <property type="entry name" value="FAD/NAD(P)-binding domain"/>
    <property type="match status" value="1"/>
</dbReference>
<dbReference type="Proteomes" id="UP001265746">
    <property type="component" value="Unassembled WGS sequence"/>
</dbReference>
<dbReference type="Pfam" id="PF13450">
    <property type="entry name" value="NAD_binding_8"/>
    <property type="match status" value="1"/>
</dbReference>
<dbReference type="AlphaFoldDB" id="A0AAD9SJ56"/>
<evidence type="ECO:0000313" key="3">
    <source>
        <dbReference type="Proteomes" id="UP001265746"/>
    </source>
</evidence>
<organism evidence="2 3">
    <name type="scientific">Phomopsis amygdali</name>
    <name type="common">Fusicoccum amygdali</name>
    <dbReference type="NCBI Taxonomy" id="1214568"/>
    <lineage>
        <taxon>Eukaryota</taxon>
        <taxon>Fungi</taxon>
        <taxon>Dikarya</taxon>
        <taxon>Ascomycota</taxon>
        <taxon>Pezizomycotina</taxon>
        <taxon>Sordariomycetes</taxon>
        <taxon>Sordariomycetidae</taxon>
        <taxon>Diaporthales</taxon>
        <taxon>Diaporthaceae</taxon>
        <taxon>Diaporthe</taxon>
    </lineage>
</organism>
<sequence>MHVLLINLLLCVAAAHGTDETKTSAFSPESYKPENVIDRDVAIIGGGSAGTYSAVRLVDHNLTAAVIKPKAQLGGHAETYTDPSGWTVDIGVVVFEPFKLPTNYFTRFDVPLISRSSLPSSSAQFMNFETGEAVEWELPSPEEIGSGFSAYAEQLGRHPDIVTGYDLNYPVDEDLLLPFHEFADKCSLSGALRSIYHFEQGYSEFQKVSTIYVLKQFGQGLFEAVTTSGLLTKNFINARQTS</sequence>
<keyword evidence="1" id="KW-0732">Signal</keyword>
<dbReference type="Gene3D" id="3.50.50.60">
    <property type="entry name" value="FAD/NAD(P)-binding domain"/>
    <property type="match status" value="1"/>
</dbReference>
<accession>A0AAD9SJ56</accession>
<gene>
    <name evidence="2" type="ORF">N8I77_003553</name>
</gene>
<feature type="signal peptide" evidence="1">
    <location>
        <begin position="1"/>
        <end position="17"/>
    </location>
</feature>
<reference evidence="2" key="1">
    <citation type="submission" date="2023-06" db="EMBL/GenBank/DDBJ databases">
        <authorList>
            <person name="Noh H."/>
        </authorList>
    </citation>
    <scope>NUCLEOTIDE SEQUENCE</scope>
    <source>
        <strain evidence="2">DUCC20226</strain>
    </source>
</reference>
<feature type="chain" id="PRO_5041977402" evidence="1">
    <location>
        <begin position="18"/>
        <end position="242"/>
    </location>
</feature>
<protein>
    <submittedName>
        <fullName evidence="2">Uncharacterized protein</fullName>
    </submittedName>
</protein>
<dbReference type="Gene3D" id="1.10.405.20">
    <property type="match status" value="1"/>
</dbReference>
<name>A0AAD9SJ56_PHOAM</name>
<evidence type="ECO:0000256" key="1">
    <source>
        <dbReference type="SAM" id="SignalP"/>
    </source>
</evidence>
<dbReference type="EMBL" id="JAUJFL010000002">
    <property type="protein sequence ID" value="KAK2610097.1"/>
    <property type="molecule type" value="Genomic_DNA"/>
</dbReference>